<dbReference type="Proteomes" id="UP000268093">
    <property type="component" value="Unassembled WGS sequence"/>
</dbReference>
<organism evidence="3 4">
    <name type="scientific">Jimgerdemannia flammicorona</name>
    <dbReference type="NCBI Taxonomy" id="994334"/>
    <lineage>
        <taxon>Eukaryota</taxon>
        <taxon>Fungi</taxon>
        <taxon>Fungi incertae sedis</taxon>
        <taxon>Mucoromycota</taxon>
        <taxon>Mucoromycotina</taxon>
        <taxon>Endogonomycetes</taxon>
        <taxon>Endogonales</taxon>
        <taxon>Endogonaceae</taxon>
        <taxon>Jimgerdemannia</taxon>
    </lineage>
</organism>
<feature type="domain" description="Protein UNC80 C-terminal" evidence="2">
    <location>
        <begin position="149"/>
        <end position="276"/>
    </location>
</feature>
<dbReference type="OrthoDB" id="5584001at2759"/>
<dbReference type="PANTHER" id="PTHR31781">
    <property type="entry name" value="UNC80"/>
    <property type="match status" value="1"/>
</dbReference>
<comment type="caution">
    <text evidence="3">The sequence shown here is derived from an EMBL/GenBank/DDBJ whole genome shotgun (WGS) entry which is preliminary data.</text>
</comment>
<feature type="compositionally biased region" description="Low complexity" evidence="1">
    <location>
        <begin position="1206"/>
        <end position="1220"/>
    </location>
</feature>
<name>A0A433BMY9_9FUNG</name>
<evidence type="ECO:0000256" key="1">
    <source>
        <dbReference type="SAM" id="MobiDB-lite"/>
    </source>
</evidence>
<accession>A0A433BMY9</accession>
<reference evidence="3 4" key="1">
    <citation type="journal article" date="2018" name="New Phytol.">
        <title>Phylogenomics of Endogonaceae and evolution of mycorrhizas within Mucoromycota.</title>
        <authorList>
            <person name="Chang Y."/>
            <person name="Desiro A."/>
            <person name="Na H."/>
            <person name="Sandor L."/>
            <person name="Lipzen A."/>
            <person name="Clum A."/>
            <person name="Barry K."/>
            <person name="Grigoriev I.V."/>
            <person name="Martin F.M."/>
            <person name="Stajich J.E."/>
            <person name="Smith M.E."/>
            <person name="Bonito G."/>
            <person name="Spatafora J.W."/>
        </authorList>
    </citation>
    <scope>NUCLEOTIDE SEQUENCE [LARGE SCALE GENOMIC DNA]</scope>
    <source>
        <strain evidence="3 4">GMNB39</strain>
    </source>
</reference>
<dbReference type="InterPro" id="IPR046460">
    <property type="entry name" value="UNC80_C"/>
</dbReference>
<feature type="compositionally biased region" description="Polar residues" evidence="1">
    <location>
        <begin position="1252"/>
        <end position="1271"/>
    </location>
</feature>
<evidence type="ECO:0000313" key="3">
    <source>
        <dbReference type="EMBL" id="RUP27695.1"/>
    </source>
</evidence>
<dbReference type="GO" id="GO:0005261">
    <property type="term" value="F:monoatomic cation channel activity"/>
    <property type="evidence" value="ECO:0007669"/>
    <property type="project" value="TreeGrafter"/>
</dbReference>
<keyword evidence="4" id="KW-1185">Reference proteome</keyword>
<feature type="region of interest" description="Disordered" evidence="1">
    <location>
        <begin position="1251"/>
        <end position="1271"/>
    </location>
</feature>
<sequence length="1372" mass="153593">MASLQKLASLFGHRFNILTQDYIPDNSITGRRLFRTGAVVIPFVATDLGTNKFTLDEPRWMAKLKNAGAFPIEMKKQIQELGWNEDDQVEEHDQLRRELTPLSLLPTFYLGEEDENAAEDQNAGTHSSAMAAAISALNARKRTATVPSLSLASLGMIDLLNDVHGGVFNTVRELVSYILRDDPALFLRVFLGDIGKTEFELERQKELLTRLRYLVAMQSKFPPNFTHMLFNHLAGLLKWYARDSKEGGLTLMLHAHPLLSELVLSTNELSVRDLRKNKIEYLLCSTGQFWFTDGQPLTMFPRSLSNPTRVFEVIDVPLQLFEVAMLRISHLHFLTNYISRYPREVYAVKKTFQEYEPTPMVGTDSVMNNPPDWSDDVHLPDLSDRNNVGNIDGKLIPSRRGQDTCMLSALRARVWLNFVDTLLTGLNKNYNDRSDLERILRGVNQVILSHRRDFELIGKALILYVRVVARFRRMFASNRGYALFLPAVFRIFCESENISAVRDAIISTFSRFFAIHEEAFVFQALGSIIPLALKAYQKSNELGAWMSENLYHLIKTLNQPTSFGSSIDVLGLQLQIELDDRAVAMQEQEEAAHRTTATPLSDKLLKPLTPLTKAAAVPVAALLSMPTSDKTFPLEDSVKLFLTIIAHDTGSTRAEQFVKMLRHLLPSFMRERSQSVRDLLDQGVVALIDVFWKFSKTAKPTMTNTTSALPDSNMMDGTLGGGARAESTQQAYGKQWSQNNRLTIKQEFVRLVQTYCKNGGSLSDVYHDRMAQIIRNVVKDYATRRIVCPTKFIKDYVTDVIPSISDLSDGRKAMVFLLNHIQLLYRAQWKHIDAADMFEGFAIVMERSHGRAVLTFEVAHILKNRFVEVGLSIAVRSDWEDEGLRQQRFCNSLVRLMVSLMEHTPLDVVAEIERLPPTAPLIAYIVTPICMQYNLRSEYRSVLTLAENLRSDPTNNWMRLLAYITRACSKASLIRAKENGHISLLGQSGNGELETPTPDKQKRISVQPTTVASAMFVMSFTALKVVLVRGSKSLDKSKGAWLHVANFAKSSLLMGQNLNILRGLPSSPSANNRASLQEHDYFTSSPGAFEPRRGSSLQQAGAASVFSTPIDFATWSFLELVISYKSPLILYMRTFIHQKLHDGGAQNRLSTLPESPRTRGGSIAVPNVPSSPTEISRRSKWKSWGGPAVMDQSPQNGVSSPVKATPMSAGSNPSSPAAGLGLNVPISPSPTTSRMNDQPIAAEANHIRGSSLVDSNHGRTSSLANTRTSSLADHNHIRSSSLAVSTRTTSTQHLKQQAQVQNLYLETIKSLESVQTSLGYRIGGLQGRMMLRPWGYHQAMDKLVKEWRMILQSYPDIFVIVDKQVEVVEGLV</sequence>
<dbReference type="EMBL" id="RBNI01013637">
    <property type="protein sequence ID" value="RUP27695.1"/>
    <property type="molecule type" value="Genomic_DNA"/>
</dbReference>
<proteinExistence type="predicted"/>
<dbReference type="GO" id="GO:0034703">
    <property type="term" value="C:cation channel complex"/>
    <property type="evidence" value="ECO:0007669"/>
    <property type="project" value="TreeGrafter"/>
</dbReference>
<dbReference type="Pfam" id="PF20262">
    <property type="entry name" value="UNC80_C"/>
    <property type="match status" value="2"/>
</dbReference>
<feature type="domain" description="Protein UNC80 C-terminal" evidence="2">
    <location>
        <begin position="395"/>
        <end position="562"/>
    </location>
</feature>
<gene>
    <name evidence="3" type="ORF">BC936DRAFT_138729</name>
</gene>
<protein>
    <recommendedName>
        <fullName evidence="2">Protein UNC80 C-terminal domain-containing protein</fullName>
    </recommendedName>
</protein>
<feature type="region of interest" description="Disordered" evidence="1">
    <location>
        <begin position="1145"/>
        <end position="1220"/>
    </location>
</feature>
<dbReference type="PANTHER" id="PTHR31781:SF1">
    <property type="entry name" value="PROTEIN UNC-80 HOMOLOG"/>
    <property type="match status" value="1"/>
</dbReference>
<dbReference type="GO" id="GO:0055080">
    <property type="term" value="P:monoatomic cation homeostasis"/>
    <property type="evidence" value="ECO:0007669"/>
    <property type="project" value="TreeGrafter"/>
</dbReference>
<evidence type="ECO:0000313" key="4">
    <source>
        <dbReference type="Proteomes" id="UP000268093"/>
    </source>
</evidence>
<evidence type="ECO:0000259" key="2">
    <source>
        <dbReference type="Pfam" id="PF20262"/>
    </source>
</evidence>